<comment type="function">
    <text evidence="3">Required for maturation of 30S ribosomal subunits.</text>
</comment>
<comment type="subcellular location">
    <subcellularLocation>
        <location evidence="3">Cytoplasm</location>
    </subcellularLocation>
</comment>
<evidence type="ECO:0000313" key="6">
    <source>
        <dbReference type="EMBL" id="EFX42356.1"/>
    </source>
</evidence>
<comment type="caution">
    <text evidence="6">The sequence shown here is derived from an EMBL/GenBank/DDBJ whole genome shotgun (WGS) entry which is preliminary data.</text>
</comment>
<dbReference type="Pfam" id="PF17384">
    <property type="entry name" value="DUF150_C"/>
    <property type="match status" value="1"/>
</dbReference>
<proteinExistence type="inferred from homology"/>
<dbReference type="InterPro" id="IPR035956">
    <property type="entry name" value="RimP_N_sf"/>
</dbReference>
<gene>
    <name evidence="3" type="primary">rimP</name>
    <name evidence="6" type="ORF">HSUHS5_0146</name>
</gene>
<dbReference type="InterPro" id="IPR003728">
    <property type="entry name" value="Ribosome_maturation_RimP"/>
</dbReference>
<dbReference type="GO" id="GO:0005829">
    <property type="term" value="C:cytosol"/>
    <property type="evidence" value="ECO:0007669"/>
    <property type="project" value="TreeGrafter"/>
</dbReference>
<evidence type="ECO:0000313" key="7">
    <source>
        <dbReference type="Proteomes" id="UP000054093"/>
    </source>
</evidence>
<dbReference type="PANTHER" id="PTHR33867:SF1">
    <property type="entry name" value="RIBOSOME MATURATION FACTOR RIMP"/>
    <property type="match status" value="1"/>
</dbReference>
<evidence type="ECO:0000256" key="2">
    <source>
        <dbReference type="ARBA" id="ARBA00022517"/>
    </source>
</evidence>
<dbReference type="Proteomes" id="UP000054093">
    <property type="component" value="Unassembled WGS sequence"/>
</dbReference>
<organism evidence="6 7">
    <name type="scientific">Helicobacter suis HS5</name>
    <dbReference type="NCBI Taxonomy" id="710394"/>
    <lineage>
        <taxon>Bacteria</taxon>
        <taxon>Pseudomonadati</taxon>
        <taxon>Campylobacterota</taxon>
        <taxon>Epsilonproteobacteria</taxon>
        <taxon>Campylobacterales</taxon>
        <taxon>Helicobacteraceae</taxon>
        <taxon>Helicobacter</taxon>
    </lineage>
</organism>
<dbReference type="PANTHER" id="PTHR33867">
    <property type="entry name" value="RIBOSOME MATURATION FACTOR RIMP"/>
    <property type="match status" value="1"/>
</dbReference>
<dbReference type="Gene3D" id="3.30.300.70">
    <property type="entry name" value="RimP-like superfamily, N-terminal"/>
    <property type="match status" value="1"/>
</dbReference>
<dbReference type="InterPro" id="IPR028989">
    <property type="entry name" value="RimP_N"/>
</dbReference>
<evidence type="ECO:0000259" key="5">
    <source>
        <dbReference type="Pfam" id="PF17384"/>
    </source>
</evidence>
<dbReference type="EMBL" id="ADHO01000028">
    <property type="protein sequence ID" value="EFX42356.1"/>
    <property type="molecule type" value="Genomic_DNA"/>
</dbReference>
<dbReference type="GO" id="GO:0006412">
    <property type="term" value="P:translation"/>
    <property type="evidence" value="ECO:0007669"/>
    <property type="project" value="TreeGrafter"/>
</dbReference>
<dbReference type="HAMAP" id="MF_01077">
    <property type="entry name" value="RimP"/>
    <property type="match status" value="1"/>
</dbReference>
<evidence type="ECO:0000256" key="1">
    <source>
        <dbReference type="ARBA" id="ARBA00022490"/>
    </source>
</evidence>
<dbReference type="Pfam" id="PF02576">
    <property type="entry name" value="RimP_N"/>
    <property type="match status" value="1"/>
</dbReference>
<keyword evidence="2 3" id="KW-0690">Ribosome biogenesis</keyword>
<reference evidence="6 7" key="1">
    <citation type="journal article" date="2011" name="Vet. Res.">
        <title>Genome sequence of Helicobacter suis supports its role in gastric pathology.</title>
        <authorList>
            <person name="Vermoote M."/>
            <person name="Vandekerckhove T.T."/>
            <person name="Flahou B."/>
            <person name="Pasmans F."/>
            <person name="Smet A."/>
            <person name="De Groote D."/>
            <person name="Van Criekinge W."/>
            <person name="Ducatelle R."/>
            <person name="Haesebrouck F."/>
        </authorList>
    </citation>
    <scope>NUCLEOTIDE SEQUENCE [LARGE SCALE GENOMIC DNA]</scope>
    <source>
        <strain evidence="6 7">HS5</strain>
    </source>
</reference>
<comment type="similarity">
    <text evidence="3">Belongs to the RimP family.</text>
</comment>
<sequence length="152" mass="16831">MMDNTELENLLETTLKGMGCALYDVAFLKENKRDILRISIKALEGPTSLDICEEASLLISPLLDVHAPFKNAYTLEVSSMGLERSLSKLKHFKLSIGDLVECKTIENTRLKGVIQAVNGSSIVLQCAEGLENLPFENIKKAKTIFEFNTAKP</sequence>
<dbReference type="SUPFAM" id="SSF74942">
    <property type="entry name" value="YhbC-like, C-terminal domain"/>
    <property type="match status" value="1"/>
</dbReference>
<evidence type="ECO:0000256" key="3">
    <source>
        <dbReference type="HAMAP-Rule" id="MF_01077"/>
    </source>
</evidence>
<feature type="domain" description="Ribosome maturation factor RimP N-terminal" evidence="4">
    <location>
        <begin position="11"/>
        <end position="83"/>
    </location>
</feature>
<dbReference type="SUPFAM" id="SSF75420">
    <property type="entry name" value="YhbC-like, N-terminal domain"/>
    <property type="match status" value="1"/>
</dbReference>
<accession>E7G2K7</accession>
<name>E7G2K7_9HELI</name>
<evidence type="ECO:0000259" key="4">
    <source>
        <dbReference type="Pfam" id="PF02576"/>
    </source>
</evidence>
<protein>
    <recommendedName>
        <fullName evidence="3">Ribosome maturation factor RimP</fullName>
    </recommendedName>
</protein>
<keyword evidence="1 3" id="KW-0963">Cytoplasm</keyword>
<dbReference type="CDD" id="cd01734">
    <property type="entry name" value="YlxS_C"/>
    <property type="match status" value="1"/>
</dbReference>
<feature type="domain" description="Ribosome maturation factor RimP C-terminal" evidence="5">
    <location>
        <begin position="86"/>
        <end position="147"/>
    </location>
</feature>
<dbReference type="InterPro" id="IPR028998">
    <property type="entry name" value="RimP_C"/>
</dbReference>
<dbReference type="AlphaFoldDB" id="E7G2K7"/>
<dbReference type="InterPro" id="IPR036847">
    <property type="entry name" value="RimP_C_sf"/>
</dbReference>
<dbReference type="GO" id="GO:0000028">
    <property type="term" value="P:ribosomal small subunit assembly"/>
    <property type="evidence" value="ECO:0007669"/>
    <property type="project" value="TreeGrafter"/>
</dbReference>